<protein>
    <submittedName>
        <fullName evidence="3">DUF4105 domain-containing protein</fullName>
    </submittedName>
</protein>
<dbReference type="InterPro" id="IPR025178">
    <property type="entry name" value="Lnb_N"/>
</dbReference>
<accession>A0A501PRN6</accession>
<evidence type="ECO:0000256" key="1">
    <source>
        <dbReference type="SAM" id="Phobius"/>
    </source>
</evidence>
<gene>
    <name evidence="3" type="ORF">FIV46_00655</name>
</gene>
<evidence type="ECO:0000313" key="3">
    <source>
        <dbReference type="EMBL" id="TPD62624.1"/>
    </source>
</evidence>
<comment type="caution">
    <text evidence="3">The sequence shown here is derived from an EMBL/GenBank/DDBJ whole genome shotgun (WGS) entry which is preliminary data.</text>
</comment>
<reference evidence="4" key="1">
    <citation type="submission" date="2019-06" db="EMBL/GenBank/DDBJ databases">
        <title>The complete genome of Emcibacter congregatus ZYLT.</title>
        <authorList>
            <person name="Zhao Z."/>
        </authorList>
    </citation>
    <scope>NUCLEOTIDE SEQUENCE [LARGE SCALE GENOMIC DNA]</scope>
    <source>
        <strain evidence="4">MCCC 1A06723</strain>
    </source>
</reference>
<keyword evidence="1" id="KW-0812">Transmembrane</keyword>
<keyword evidence="4" id="KW-1185">Reference proteome</keyword>
<dbReference type="RefSeq" id="WP_139937874.1">
    <property type="nucleotide sequence ID" value="NZ_JBHSYP010000022.1"/>
</dbReference>
<dbReference type="Proteomes" id="UP000319148">
    <property type="component" value="Unassembled WGS sequence"/>
</dbReference>
<dbReference type="Pfam" id="PF13387">
    <property type="entry name" value="Lnb_N"/>
    <property type="match status" value="1"/>
</dbReference>
<dbReference type="EMBL" id="VFIY01000004">
    <property type="protein sequence ID" value="TPD62624.1"/>
    <property type="molecule type" value="Genomic_DNA"/>
</dbReference>
<proteinExistence type="predicted"/>
<feature type="domain" description="Lnb N-terminal periplasmic" evidence="2">
    <location>
        <begin position="79"/>
        <end position="221"/>
    </location>
</feature>
<sequence length="294" mass="34111">MARSRNRFIGFLKYAAAILSGLVIGLWIFLELQTPDRAGPWQPQLARTAFAEIEDEHIHLHNVRDFTYHADRSPDRIQYFDRSYYPGELKRIWYGISHFGPVGLAHNFLSFEFENGEYLSLSVETRLHPGEHYGAFRGMLRQFNKIYVWATEQDIIGQRTHVRGEHVMLYPVMIEDKRVMQAYFLKVITETNELHNSPDFYNTLFDSCLTNLIKNTPISDETYFIDFRILLPGRADRLAYKIGLIPDDIPLEDGRKRAAVRLNGLELDETYSDRIRCGWAGYNELGVQPCPAAD</sequence>
<keyword evidence="1" id="KW-0472">Membrane</keyword>
<evidence type="ECO:0000259" key="2">
    <source>
        <dbReference type="Pfam" id="PF13387"/>
    </source>
</evidence>
<dbReference type="OrthoDB" id="274718at2"/>
<dbReference type="AlphaFoldDB" id="A0A501PRN6"/>
<feature type="transmembrane region" description="Helical" evidence="1">
    <location>
        <begin position="12"/>
        <end position="30"/>
    </location>
</feature>
<evidence type="ECO:0000313" key="4">
    <source>
        <dbReference type="Proteomes" id="UP000319148"/>
    </source>
</evidence>
<keyword evidence="1" id="KW-1133">Transmembrane helix</keyword>
<organism evidence="3 4">
    <name type="scientific">Emcibacter nanhaiensis</name>
    <dbReference type="NCBI Taxonomy" id="1505037"/>
    <lineage>
        <taxon>Bacteria</taxon>
        <taxon>Pseudomonadati</taxon>
        <taxon>Pseudomonadota</taxon>
        <taxon>Alphaproteobacteria</taxon>
        <taxon>Emcibacterales</taxon>
        <taxon>Emcibacteraceae</taxon>
        <taxon>Emcibacter</taxon>
    </lineage>
</organism>
<name>A0A501PRN6_9PROT</name>